<dbReference type="PANTHER" id="PTHR43479:SF11">
    <property type="entry name" value="ACREF_ENVCD OPERON REPRESSOR-RELATED"/>
    <property type="match status" value="1"/>
</dbReference>
<reference evidence="4 5" key="1">
    <citation type="submission" date="2018-05" db="EMBL/GenBank/DDBJ databases">
        <title>Genome comparison of Eubacterium sp.</title>
        <authorList>
            <person name="Feng Y."/>
            <person name="Sanchez-Andrea I."/>
            <person name="Stams A.J.M."/>
            <person name="De Vos W.M."/>
        </authorList>
    </citation>
    <scope>NUCLEOTIDE SEQUENCE [LARGE SCALE GENOMIC DNA]</scope>
    <source>
        <strain evidence="4 5">YI</strain>
    </source>
</reference>
<dbReference type="PANTHER" id="PTHR43479">
    <property type="entry name" value="ACREF/ENVCD OPERON REPRESSOR-RELATED"/>
    <property type="match status" value="1"/>
</dbReference>
<evidence type="ECO:0000313" key="5">
    <source>
        <dbReference type="Proteomes" id="UP000218387"/>
    </source>
</evidence>
<protein>
    <submittedName>
        <fullName evidence="4">TetR/AcrR family transcriptional regulator</fullName>
    </submittedName>
</protein>
<name>A0A4P9C358_EUBML</name>
<dbReference type="PROSITE" id="PS50977">
    <property type="entry name" value="HTH_TETR_2"/>
    <property type="match status" value="1"/>
</dbReference>
<dbReference type="InterPro" id="IPR050624">
    <property type="entry name" value="HTH-type_Tx_Regulator"/>
</dbReference>
<dbReference type="EMBL" id="CP029487">
    <property type="protein sequence ID" value="QCT69778.1"/>
    <property type="molecule type" value="Genomic_DNA"/>
</dbReference>
<accession>A0A4P9C358</accession>
<evidence type="ECO:0000313" key="4">
    <source>
        <dbReference type="EMBL" id="QCT69778.1"/>
    </source>
</evidence>
<organism evidence="4 5">
    <name type="scientific">Eubacterium maltosivorans</name>
    <dbReference type="NCBI Taxonomy" id="2041044"/>
    <lineage>
        <taxon>Bacteria</taxon>
        <taxon>Bacillati</taxon>
        <taxon>Bacillota</taxon>
        <taxon>Clostridia</taxon>
        <taxon>Eubacteriales</taxon>
        <taxon>Eubacteriaceae</taxon>
        <taxon>Eubacterium</taxon>
    </lineage>
</organism>
<dbReference type="Proteomes" id="UP000218387">
    <property type="component" value="Chromosome"/>
</dbReference>
<dbReference type="InterPro" id="IPR023772">
    <property type="entry name" value="DNA-bd_HTH_TetR-type_CS"/>
</dbReference>
<keyword evidence="1 2" id="KW-0238">DNA-binding</keyword>
<dbReference type="InterPro" id="IPR009057">
    <property type="entry name" value="Homeodomain-like_sf"/>
</dbReference>
<keyword evidence="5" id="KW-1185">Reference proteome</keyword>
<sequence length="186" mass="21576">MNTNVTSREALVTAAREIALAESLSKISIRRIATVCGISVGAIYNYFPTKSELMIAVIEDFWRSAFHGVGDDLFKEKNFCLFIKGVYERLYCNVQEVYESWLEEITRLDLGQSGKEQEARHFEHIKKGLLKVLENDDAIRQDVWNDQFTKTGLIDFVFDNLLLLMGKREKECCFLTQMLEQVLYRE</sequence>
<dbReference type="Pfam" id="PF00440">
    <property type="entry name" value="TetR_N"/>
    <property type="match status" value="1"/>
</dbReference>
<dbReference type="AlphaFoldDB" id="A0A4P9C358"/>
<proteinExistence type="predicted"/>
<dbReference type="SUPFAM" id="SSF46689">
    <property type="entry name" value="Homeodomain-like"/>
    <property type="match status" value="1"/>
</dbReference>
<feature type="DNA-binding region" description="H-T-H motif" evidence="2">
    <location>
        <begin position="28"/>
        <end position="47"/>
    </location>
</feature>
<dbReference type="PROSITE" id="PS01081">
    <property type="entry name" value="HTH_TETR_1"/>
    <property type="match status" value="1"/>
</dbReference>
<dbReference type="GO" id="GO:0003677">
    <property type="term" value="F:DNA binding"/>
    <property type="evidence" value="ECO:0007669"/>
    <property type="project" value="UniProtKB-UniRule"/>
</dbReference>
<dbReference type="KEGG" id="emt:CPZ25_000160"/>
<dbReference type="Gene3D" id="1.10.357.10">
    <property type="entry name" value="Tetracycline Repressor, domain 2"/>
    <property type="match status" value="1"/>
</dbReference>
<dbReference type="RefSeq" id="WP_058695189.1">
    <property type="nucleotide sequence ID" value="NZ_CABJDW020000004.1"/>
</dbReference>
<gene>
    <name evidence="4" type="ORF">CPZ25_000160</name>
</gene>
<feature type="domain" description="HTH tetR-type" evidence="3">
    <location>
        <begin position="5"/>
        <end position="65"/>
    </location>
</feature>
<evidence type="ECO:0000259" key="3">
    <source>
        <dbReference type="PROSITE" id="PS50977"/>
    </source>
</evidence>
<evidence type="ECO:0000256" key="1">
    <source>
        <dbReference type="ARBA" id="ARBA00023125"/>
    </source>
</evidence>
<evidence type="ECO:0000256" key="2">
    <source>
        <dbReference type="PROSITE-ProRule" id="PRU00335"/>
    </source>
</evidence>
<dbReference type="InterPro" id="IPR001647">
    <property type="entry name" value="HTH_TetR"/>
</dbReference>